<comment type="caution">
    <text evidence="1">The sequence shown here is derived from an EMBL/GenBank/DDBJ whole genome shotgun (WGS) entry which is preliminary data.</text>
</comment>
<evidence type="ECO:0000313" key="1">
    <source>
        <dbReference type="EMBL" id="CAJ2674172.1"/>
    </source>
</evidence>
<dbReference type="EMBL" id="CASHSV030000716">
    <property type="protein sequence ID" value="CAJ2674172.1"/>
    <property type="molecule type" value="Genomic_DNA"/>
</dbReference>
<name>A0ACB0M096_TRIPR</name>
<proteinExistence type="predicted"/>
<keyword evidence="2" id="KW-1185">Reference proteome</keyword>
<evidence type="ECO:0000313" key="2">
    <source>
        <dbReference type="Proteomes" id="UP001177021"/>
    </source>
</evidence>
<accession>A0ACB0M096</accession>
<protein>
    <submittedName>
        <fullName evidence="1">Uncharacterized protein</fullName>
    </submittedName>
</protein>
<organism evidence="1 2">
    <name type="scientific">Trifolium pratense</name>
    <name type="common">Red clover</name>
    <dbReference type="NCBI Taxonomy" id="57577"/>
    <lineage>
        <taxon>Eukaryota</taxon>
        <taxon>Viridiplantae</taxon>
        <taxon>Streptophyta</taxon>
        <taxon>Embryophyta</taxon>
        <taxon>Tracheophyta</taxon>
        <taxon>Spermatophyta</taxon>
        <taxon>Magnoliopsida</taxon>
        <taxon>eudicotyledons</taxon>
        <taxon>Gunneridae</taxon>
        <taxon>Pentapetalae</taxon>
        <taxon>rosids</taxon>
        <taxon>fabids</taxon>
        <taxon>Fabales</taxon>
        <taxon>Fabaceae</taxon>
        <taxon>Papilionoideae</taxon>
        <taxon>50 kb inversion clade</taxon>
        <taxon>NPAAA clade</taxon>
        <taxon>Hologalegina</taxon>
        <taxon>IRL clade</taxon>
        <taxon>Trifolieae</taxon>
        <taxon>Trifolium</taxon>
    </lineage>
</organism>
<dbReference type="Proteomes" id="UP001177021">
    <property type="component" value="Unassembled WGS sequence"/>
</dbReference>
<reference evidence="1" key="1">
    <citation type="submission" date="2023-10" db="EMBL/GenBank/DDBJ databases">
        <authorList>
            <person name="Rodriguez Cubillos JULIANA M."/>
            <person name="De Vega J."/>
        </authorList>
    </citation>
    <scope>NUCLEOTIDE SEQUENCE</scope>
</reference>
<gene>
    <name evidence="1" type="ORF">MILVUS5_LOCUS37475</name>
</gene>
<sequence length="78" mass="8931">MAKVYIFICAIIIIFSLFISITNCIERLPCEKDWDCPRDLCLLPDIPRCMHQMCGCTLPKEAIKIASKKKKTEAIKVN</sequence>